<dbReference type="PROSITE" id="PS50928">
    <property type="entry name" value="ABC_TM1"/>
    <property type="match status" value="1"/>
</dbReference>
<name>A0A4Q2SCP3_9ACTN</name>
<dbReference type="AlphaFoldDB" id="A0A4Q2SCP3"/>
<feature type="transmembrane region" description="Helical" evidence="7">
    <location>
        <begin position="256"/>
        <end position="278"/>
    </location>
</feature>
<dbReference type="CDD" id="cd06261">
    <property type="entry name" value="TM_PBP2"/>
    <property type="match status" value="1"/>
</dbReference>
<dbReference type="RefSeq" id="WP_129454563.1">
    <property type="nucleotide sequence ID" value="NZ_JACXYX010000010.1"/>
</dbReference>
<feature type="domain" description="ABC transmembrane type-1" evidence="8">
    <location>
        <begin position="114"/>
        <end position="326"/>
    </location>
</feature>
<dbReference type="Pfam" id="PF00528">
    <property type="entry name" value="BPD_transp_1"/>
    <property type="match status" value="1"/>
</dbReference>
<keyword evidence="3" id="KW-1003">Cell membrane</keyword>
<evidence type="ECO:0000313" key="9">
    <source>
        <dbReference type="EMBL" id="RYC03076.1"/>
    </source>
</evidence>
<accession>A0A4Q2SCP3</accession>
<sequence length="336" mass="37048">MFAYVVKRLISGVLVVALVSMAIFLLFWYGPSSPAQPICDRETSNRCTPARLEVYERTLGYDNPVYVEYGKFVSGVFGGRTITIASSEYECAAPCLGVSYRTKQPVKEELVSRMPATFSVAVGGAFLYLLFGVPIGVAAARRRGTVTDKALVSSFLFISSIPYYLFALLTWLYLTITFEVPLFSDTGYFPIADNGPFKWFSGLFLAWVALGIFGCTQYTRFTRGAMVEALSEDYIRTAKAKGLPTRTIVYKHGLRAALVPVVTIFGIDFGTLLAGTIFTERIFEIQGIGWWALEAVQGRDLPVVQATALFSAVVLIISNLLVDVVYSVLDPRVRLS</sequence>
<feature type="transmembrane region" description="Helical" evidence="7">
    <location>
        <begin position="151"/>
        <end position="176"/>
    </location>
</feature>
<dbReference type="SUPFAM" id="SSF161098">
    <property type="entry name" value="MetI-like"/>
    <property type="match status" value="1"/>
</dbReference>
<dbReference type="PANTHER" id="PTHR43163:SF2">
    <property type="entry name" value="ABC TRANSPORTER PERMEASE PROTEIN"/>
    <property type="match status" value="1"/>
</dbReference>
<keyword evidence="10" id="KW-1185">Reference proteome</keyword>
<evidence type="ECO:0000256" key="1">
    <source>
        <dbReference type="ARBA" id="ARBA00004651"/>
    </source>
</evidence>
<dbReference type="GO" id="GO:0005886">
    <property type="term" value="C:plasma membrane"/>
    <property type="evidence" value="ECO:0007669"/>
    <property type="project" value="UniProtKB-SubCell"/>
</dbReference>
<proteinExistence type="inferred from homology"/>
<dbReference type="InterPro" id="IPR035906">
    <property type="entry name" value="MetI-like_sf"/>
</dbReference>
<evidence type="ECO:0000256" key="5">
    <source>
        <dbReference type="ARBA" id="ARBA00022989"/>
    </source>
</evidence>
<dbReference type="Proteomes" id="UP000293291">
    <property type="component" value="Unassembled WGS sequence"/>
</dbReference>
<keyword evidence="4 7" id="KW-0812">Transmembrane</keyword>
<dbReference type="InterPro" id="IPR000515">
    <property type="entry name" value="MetI-like"/>
</dbReference>
<feature type="transmembrane region" description="Helical" evidence="7">
    <location>
        <begin position="116"/>
        <end position="139"/>
    </location>
</feature>
<dbReference type="InterPro" id="IPR045621">
    <property type="entry name" value="BPD_transp_1_N"/>
</dbReference>
<keyword evidence="2 7" id="KW-0813">Transport</keyword>
<dbReference type="Pfam" id="PF19300">
    <property type="entry name" value="BPD_transp_1_N"/>
    <property type="match status" value="1"/>
</dbReference>
<keyword evidence="5 7" id="KW-1133">Transmembrane helix</keyword>
<comment type="subcellular location">
    <subcellularLocation>
        <location evidence="1 7">Cell membrane</location>
        <topology evidence="1 7">Multi-pass membrane protein</topology>
    </subcellularLocation>
</comment>
<dbReference type="PANTHER" id="PTHR43163">
    <property type="entry name" value="DIPEPTIDE TRANSPORT SYSTEM PERMEASE PROTEIN DPPB-RELATED"/>
    <property type="match status" value="1"/>
</dbReference>
<dbReference type="GO" id="GO:0055085">
    <property type="term" value="P:transmembrane transport"/>
    <property type="evidence" value="ECO:0007669"/>
    <property type="project" value="InterPro"/>
</dbReference>
<evidence type="ECO:0000256" key="3">
    <source>
        <dbReference type="ARBA" id="ARBA00022475"/>
    </source>
</evidence>
<feature type="transmembrane region" description="Helical" evidence="7">
    <location>
        <begin position="308"/>
        <end position="329"/>
    </location>
</feature>
<gene>
    <name evidence="9" type="ORF">EUA07_08035</name>
</gene>
<evidence type="ECO:0000259" key="8">
    <source>
        <dbReference type="PROSITE" id="PS50928"/>
    </source>
</evidence>
<protein>
    <submittedName>
        <fullName evidence="9">ABC transporter permease</fullName>
    </submittedName>
</protein>
<dbReference type="Gene3D" id="1.10.3720.10">
    <property type="entry name" value="MetI-like"/>
    <property type="match status" value="1"/>
</dbReference>
<feature type="transmembrane region" description="Helical" evidence="7">
    <location>
        <begin position="9"/>
        <end position="29"/>
    </location>
</feature>
<reference evidence="9 10" key="1">
    <citation type="submission" date="2019-01" db="EMBL/GenBank/DDBJ databases">
        <title>Novel species of Nocardioides.</title>
        <authorList>
            <person name="Liu Q."/>
            <person name="Xin Y.-H."/>
        </authorList>
    </citation>
    <scope>NUCLEOTIDE SEQUENCE [LARGE SCALE GENOMIC DNA]</scope>
    <source>
        <strain evidence="9 10">CGMCC 4.6875</strain>
    </source>
</reference>
<evidence type="ECO:0000256" key="7">
    <source>
        <dbReference type="RuleBase" id="RU363032"/>
    </source>
</evidence>
<evidence type="ECO:0000256" key="2">
    <source>
        <dbReference type="ARBA" id="ARBA00022448"/>
    </source>
</evidence>
<evidence type="ECO:0000256" key="6">
    <source>
        <dbReference type="ARBA" id="ARBA00023136"/>
    </source>
</evidence>
<feature type="transmembrane region" description="Helical" evidence="7">
    <location>
        <begin position="196"/>
        <end position="216"/>
    </location>
</feature>
<evidence type="ECO:0000256" key="4">
    <source>
        <dbReference type="ARBA" id="ARBA00022692"/>
    </source>
</evidence>
<evidence type="ECO:0000313" key="10">
    <source>
        <dbReference type="Proteomes" id="UP000293291"/>
    </source>
</evidence>
<keyword evidence="6 7" id="KW-0472">Membrane</keyword>
<dbReference type="OrthoDB" id="147688at2"/>
<comment type="similarity">
    <text evidence="7">Belongs to the binding-protein-dependent transport system permease family.</text>
</comment>
<organism evidence="9 10">
    <name type="scientific">Nocardioides ganghwensis</name>
    <dbReference type="NCBI Taxonomy" id="252230"/>
    <lineage>
        <taxon>Bacteria</taxon>
        <taxon>Bacillati</taxon>
        <taxon>Actinomycetota</taxon>
        <taxon>Actinomycetes</taxon>
        <taxon>Propionibacteriales</taxon>
        <taxon>Nocardioidaceae</taxon>
        <taxon>Nocardioides</taxon>
    </lineage>
</organism>
<dbReference type="EMBL" id="SDWU01000007">
    <property type="protein sequence ID" value="RYC03076.1"/>
    <property type="molecule type" value="Genomic_DNA"/>
</dbReference>
<comment type="caution">
    <text evidence="9">The sequence shown here is derived from an EMBL/GenBank/DDBJ whole genome shotgun (WGS) entry which is preliminary data.</text>
</comment>